<dbReference type="Gene3D" id="1.10.3210.10">
    <property type="entry name" value="Hypothetical protein af1432"/>
    <property type="match status" value="1"/>
</dbReference>
<evidence type="ECO:0000259" key="2">
    <source>
        <dbReference type="PROSITE" id="PS51832"/>
    </source>
</evidence>
<dbReference type="PROSITE" id="PS51832">
    <property type="entry name" value="HD_GYP"/>
    <property type="match status" value="1"/>
</dbReference>
<dbReference type="SUPFAM" id="SSF109604">
    <property type="entry name" value="HD-domain/PDEase-like"/>
    <property type="match status" value="1"/>
</dbReference>
<dbReference type="RefSeq" id="WP_072822587.1">
    <property type="nucleotide sequence ID" value="NZ_FQUJ01000008.1"/>
</dbReference>
<name>A0A1M5A0E7_9GAMM</name>
<dbReference type="Pfam" id="PF11871">
    <property type="entry name" value="DUF3391"/>
    <property type="match status" value="1"/>
</dbReference>
<dbReference type="PANTHER" id="PTHR43155:SF2">
    <property type="entry name" value="CYCLIC DI-GMP PHOSPHODIESTERASE PA4108"/>
    <property type="match status" value="1"/>
</dbReference>
<dbReference type="InterPro" id="IPR021812">
    <property type="entry name" value="DUF3391"/>
</dbReference>
<protein>
    <submittedName>
        <fullName evidence="3">HDIG domain-containing protein</fullName>
    </submittedName>
</protein>
<dbReference type="InterPro" id="IPR037522">
    <property type="entry name" value="HD_GYP_dom"/>
</dbReference>
<dbReference type="CDD" id="cd00077">
    <property type="entry name" value="HDc"/>
    <property type="match status" value="1"/>
</dbReference>
<reference evidence="3 4" key="1">
    <citation type="submission" date="2016-11" db="EMBL/GenBank/DDBJ databases">
        <authorList>
            <person name="Jaros S."/>
            <person name="Januszkiewicz K."/>
            <person name="Wedrychowicz H."/>
        </authorList>
    </citation>
    <scope>NUCLEOTIDE SEQUENCE [LARGE SCALE GENOMIC DNA]</scope>
    <source>
        <strain evidence="3 4">DSM 19980</strain>
    </source>
</reference>
<dbReference type="SMART" id="SM00471">
    <property type="entry name" value="HDc"/>
    <property type="match status" value="1"/>
</dbReference>
<dbReference type="PANTHER" id="PTHR43155">
    <property type="entry name" value="CYCLIC DI-GMP PHOSPHODIESTERASE PA4108-RELATED"/>
    <property type="match status" value="1"/>
</dbReference>
<dbReference type="InterPro" id="IPR003607">
    <property type="entry name" value="HD/PDEase_dom"/>
</dbReference>
<dbReference type="EMBL" id="FQUJ01000008">
    <property type="protein sequence ID" value="SHF23745.1"/>
    <property type="molecule type" value="Genomic_DNA"/>
</dbReference>
<dbReference type="InterPro" id="IPR006675">
    <property type="entry name" value="HDIG_dom"/>
</dbReference>
<gene>
    <name evidence="3" type="ORF">SAMN02745148_02132</name>
</gene>
<sequence>MQQLGEHDTTPEQLIRVPVTCLQAGMFVAALDRPWIETPFLLEGLLLRESRDIHRLQRHCRHVYVDAERSETGVQATLRGLQTLKGPSSPRRPFPARRPYPIQRPVEQEFVYARHDFNNAKEMVHRLLRDKHDWHRDIPKVKQTVSRFAGSILANPSALGWLTRLKHKSEYTAEHCLNVGILAMTLGRHLGQDRNRIEELGLAGMLHDLGKMKLDQAILAKPGKLTHEEFAHVKTHTLEGYAMLENEEGLPTVVREACRDHHERLDGSGYPHGKRAGDIGETARIIAIVDTYDAISSRRVYEEARPTPEALRILYQARGTLYDDELVIRFIECIGVYPPGSIVELNNGMVGVVLSVEPDKRLKPRLLLMLDERKALMPKTVIDLADASVSSDRQMHVRKVLPPGAFGIHLEGLMEHLIP</sequence>
<dbReference type="NCBIfam" id="TIGR00277">
    <property type="entry name" value="HDIG"/>
    <property type="match status" value="1"/>
</dbReference>
<evidence type="ECO:0000313" key="3">
    <source>
        <dbReference type="EMBL" id="SHF23745.1"/>
    </source>
</evidence>
<dbReference type="OrthoDB" id="9816273at2"/>
<dbReference type="STRING" id="1121942.SAMN02745148_02132"/>
<evidence type="ECO:0000259" key="1">
    <source>
        <dbReference type="PROSITE" id="PS51831"/>
    </source>
</evidence>
<dbReference type="InterPro" id="IPR006674">
    <property type="entry name" value="HD_domain"/>
</dbReference>
<proteinExistence type="predicted"/>
<dbReference type="Proteomes" id="UP000184346">
    <property type="component" value="Unassembled WGS sequence"/>
</dbReference>
<organism evidence="3 4">
    <name type="scientific">Modicisalibacter ilicicola DSM 19980</name>
    <dbReference type="NCBI Taxonomy" id="1121942"/>
    <lineage>
        <taxon>Bacteria</taxon>
        <taxon>Pseudomonadati</taxon>
        <taxon>Pseudomonadota</taxon>
        <taxon>Gammaproteobacteria</taxon>
        <taxon>Oceanospirillales</taxon>
        <taxon>Halomonadaceae</taxon>
        <taxon>Modicisalibacter</taxon>
    </lineage>
</organism>
<dbReference type="Pfam" id="PF13487">
    <property type="entry name" value="HD_5"/>
    <property type="match status" value="1"/>
</dbReference>
<evidence type="ECO:0000313" key="4">
    <source>
        <dbReference type="Proteomes" id="UP000184346"/>
    </source>
</evidence>
<dbReference type="AlphaFoldDB" id="A0A1M5A0E7"/>
<dbReference type="GO" id="GO:0008081">
    <property type="term" value="F:phosphoric diester hydrolase activity"/>
    <property type="evidence" value="ECO:0007669"/>
    <property type="project" value="UniProtKB-ARBA"/>
</dbReference>
<dbReference type="PROSITE" id="PS51831">
    <property type="entry name" value="HD"/>
    <property type="match status" value="1"/>
</dbReference>
<keyword evidence="4" id="KW-1185">Reference proteome</keyword>
<feature type="domain" description="HD" evidence="1">
    <location>
        <begin position="172"/>
        <end position="295"/>
    </location>
</feature>
<accession>A0A1M5A0E7</accession>
<feature type="domain" description="HD-GYP" evidence="2">
    <location>
        <begin position="150"/>
        <end position="346"/>
    </location>
</feature>